<keyword evidence="6" id="KW-1133">Transmembrane helix</keyword>
<dbReference type="Gene3D" id="1.20.58.90">
    <property type="match status" value="1"/>
</dbReference>
<sequence length="266" mass="31185">MPLEDPFFVVRDEVQKAVHTAQGLYMRWCELQEDLGSITKEELDWTTNELRNSLRSIEWDLEDLEETIDILCLIVEKNPKKFKITDEELRERRGFIEKTKQVVREIKDHMASPATKSKEQAKVRQALLTTNGPSTNRMDTRYSRLDTEMERSNQRFIDDNEQQQQMLINNQDDQLDMIGASVGVLKNMSHQIGNELDDQNVMLRDFHKDLESADSRLDSVMKKMAKVLHMSNDRRQWCAIVVLIVIMVCSGVELHYPISYYHCYVE</sequence>
<dbReference type="EMBL" id="OX597823">
    <property type="protein sequence ID" value="CAI9729035.1"/>
    <property type="molecule type" value="Genomic_DNA"/>
</dbReference>
<dbReference type="AlphaFoldDB" id="A0AA36F925"/>
<dbReference type="FunFam" id="1.20.58.90:FF:000002">
    <property type="entry name" value="syntaxin-6 isoform X1"/>
    <property type="match status" value="1"/>
</dbReference>
<organism evidence="11 12">
    <name type="scientific">Octopus vulgaris</name>
    <name type="common">Common octopus</name>
    <dbReference type="NCBI Taxonomy" id="6645"/>
    <lineage>
        <taxon>Eukaryota</taxon>
        <taxon>Metazoa</taxon>
        <taxon>Spiralia</taxon>
        <taxon>Lophotrochozoa</taxon>
        <taxon>Mollusca</taxon>
        <taxon>Cephalopoda</taxon>
        <taxon>Coleoidea</taxon>
        <taxon>Octopodiformes</taxon>
        <taxon>Octopoda</taxon>
        <taxon>Incirrata</taxon>
        <taxon>Octopodidae</taxon>
        <taxon>Octopus</taxon>
    </lineage>
</organism>
<evidence type="ECO:0000256" key="2">
    <source>
        <dbReference type="ARBA" id="ARBA00009063"/>
    </source>
</evidence>
<keyword evidence="9" id="KW-0472">Membrane</keyword>
<dbReference type="Gene3D" id="1.20.5.110">
    <property type="match status" value="1"/>
</dbReference>
<evidence type="ECO:0000313" key="12">
    <source>
        <dbReference type="Proteomes" id="UP001162480"/>
    </source>
</evidence>
<dbReference type="Proteomes" id="UP001162480">
    <property type="component" value="Chromosome 10"/>
</dbReference>
<dbReference type="SUPFAM" id="SSF47661">
    <property type="entry name" value="t-snare proteins"/>
    <property type="match status" value="1"/>
</dbReference>
<evidence type="ECO:0000256" key="4">
    <source>
        <dbReference type="ARBA" id="ARBA00022692"/>
    </source>
</evidence>
<keyword evidence="3" id="KW-0813">Transport</keyword>
<dbReference type="GO" id="GO:0048193">
    <property type="term" value="P:Golgi vesicle transport"/>
    <property type="evidence" value="ECO:0007669"/>
    <property type="project" value="InterPro"/>
</dbReference>
<name>A0AA36F925_OCTVU</name>
<evidence type="ECO:0000313" key="11">
    <source>
        <dbReference type="EMBL" id="CAI9729035.1"/>
    </source>
</evidence>
<dbReference type="GO" id="GO:0031982">
    <property type="term" value="C:vesicle"/>
    <property type="evidence" value="ECO:0007669"/>
    <property type="project" value="UniProtKB-ARBA"/>
</dbReference>
<evidence type="ECO:0000256" key="8">
    <source>
        <dbReference type="ARBA" id="ARBA00023054"/>
    </source>
</evidence>
<dbReference type="GO" id="GO:0005802">
    <property type="term" value="C:trans-Golgi network"/>
    <property type="evidence" value="ECO:0007669"/>
    <property type="project" value="UniProtKB-ARBA"/>
</dbReference>
<feature type="domain" description="T-SNARE coiled-coil homology" evidence="10">
    <location>
        <begin position="165"/>
        <end position="227"/>
    </location>
</feature>
<keyword evidence="12" id="KW-1185">Reference proteome</keyword>
<dbReference type="GO" id="GO:0000139">
    <property type="term" value="C:Golgi membrane"/>
    <property type="evidence" value="ECO:0007669"/>
    <property type="project" value="UniProtKB-SubCell"/>
</dbReference>
<dbReference type="GO" id="GO:0015031">
    <property type="term" value="P:protein transport"/>
    <property type="evidence" value="ECO:0007669"/>
    <property type="project" value="UniProtKB-KW"/>
</dbReference>
<keyword evidence="7" id="KW-0333">Golgi apparatus</keyword>
<dbReference type="FunFam" id="1.20.5.110:FF:000006">
    <property type="entry name" value="Syntaxin 6"/>
    <property type="match status" value="1"/>
</dbReference>
<evidence type="ECO:0000256" key="9">
    <source>
        <dbReference type="ARBA" id="ARBA00023136"/>
    </source>
</evidence>
<dbReference type="SUPFAM" id="SSF58038">
    <property type="entry name" value="SNARE fusion complex"/>
    <property type="match status" value="1"/>
</dbReference>
<keyword evidence="8" id="KW-0175">Coiled coil</keyword>
<keyword evidence="5" id="KW-0653">Protein transport</keyword>
<gene>
    <name evidence="11" type="ORF">OCTVUL_1B014463</name>
</gene>
<dbReference type="Pfam" id="PF09177">
    <property type="entry name" value="STX6_10_61_N"/>
    <property type="match status" value="1"/>
</dbReference>
<dbReference type="CDD" id="cd15851">
    <property type="entry name" value="SNARE_Syntaxin6"/>
    <property type="match status" value="1"/>
</dbReference>
<reference evidence="11" key="1">
    <citation type="submission" date="2023-08" db="EMBL/GenBank/DDBJ databases">
        <authorList>
            <person name="Alioto T."/>
            <person name="Alioto T."/>
            <person name="Gomez Garrido J."/>
        </authorList>
    </citation>
    <scope>NUCLEOTIDE SEQUENCE</scope>
</reference>
<dbReference type="InterPro" id="IPR015260">
    <property type="entry name" value="Syntaxin-6/10/61_N"/>
</dbReference>
<dbReference type="Pfam" id="PF05739">
    <property type="entry name" value="SNARE"/>
    <property type="match status" value="1"/>
</dbReference>
<comment type="subcellular location">
    <subcellularLocation>
        <location evidence="1">Golgi apparatus membrane</location>
        <topology evidence="1">Single-pass type IV membrane protein</topology>
    </subcellularLocation>
</comment>
<dbReference type="InterPro" id="IPR000727">
    <property type="entry name" value="T_SNARE_dom"/>
</dbReference>
<evidence type="ECO:0000256" key="3">
    <source>
        <dbReference type="ARBA" id="ARBA00022448"/>
    </source>
</evidence>
<evidence type="ECO:0000256" key="1">
    <source>
        <dbReference type="ARBA" id="ARBA00004409"/>
    </source>
</evidence>
<evidence type="ECO:0000256" key="7">
    <source>
        <dbReference type="ARBA" id="ARBA00023034"/>
    </source>
</evidence>
<dbReference type="PANTHER" id="PTHR12791">
    <property type="entry name" value="GOLGI SNARE BET1-RELATED"/>
    <property type="match status" value="1"/>
</dbReference>
<proteinExistence type="inferred from homology"/>
<comment type="similarity">
    <text evidence="2">Belongs to the syntaxin family.</text>
</comment>
<dbReference type="PROSITE" id="PS50192">
    <property type="entry name" value="T_SNARE"/>
    <property type="match status" value="1"/>
</dbReference>
<evidence type="ECO:0000259" key="10">
    <source>
        <dbReference type="PROSITE" id="PS50192"/>
    </source>
</evidence>
<keyword evidence="4" id="KW-0812">Transmembrane</keyword>
<dbReference type="SMART" id="SM00397">
    <property type="entry name" value="t_SNARE"/>
    <property type="match status" value="1"/>
</dbReference>
<dbReference type="InterPro" id="IPR010989">
    <property type="entry name" value="SNARE"/>
</dbReference>
<accession>A0AA36F925</accession>
<protein>
    <submittedName>
        <fullName evidence="11">Syntaxinsyntaxin-6-like</fullName>
    </submittedName>
</protein>
<evidence type="ECO:0000256" key="6">
    <source>
        <dbReference type="ARBA" id="ARBA00022989"/>
    </source>
</evidence>
<evidence type="ECO:0000256" key="5">
    <source>
        <dbReference type="ARBA" id="ARBA00022927"/>
    </source>
</evidence>